<evidence type="ECO:0008006" key="3">
    <source>
        <dbReference type="Google" id="ProtNLM"/>
    </source>
</evidence>
<dbReference type="RefSeq" id="WP_149599108.1">
    <property type="nucleotide sequence ID" value="NZ_VTUU01000002.1"/>
</dbReference>
<protein>
    <recommendedName>
        <fullName evidence="3">Alpha/beta hydrolase</fullName>
    </recommendedName>
</protein>
<evidence type="ECO:0000313" key="1">
    <source>
        <dbReference type="EMBL" id="KAA1174686.1"/>
    </source>
</evidence>
<dbReference type="EMBL" id="VTUU01000002">
    <property type="protein sequence ID" value="KAA1174686.1"/>
    <property type="molecule type" value="Genomic_DNA"/>
</dbReference>
<evidence type="ECO:0000313" key="2">
    <source>
        <dbReference type="Proteomes" id="UP000323161"/>
    </source>
</evidence>
<dbReference type="InterPro" id="IPR029058">
    <property type="entry name" value="AB_hydrolase_fold"/>
</dbReference>
<sequence>MIGILGGYMKVLLDNDFIKISVRERSSKNVVLCFTGIGHAMGAVDVQGEEFFNISSMATTVFIIDKQRSWGNNFDFLELRELLSPYTEGKVVFSLGNSMGGFLSILASKFFDVRSVVAFVPQFSVSPKVVPDERRWRRYVDNIKAWRYESLDGAFLDGVNYYIISAVNDVELIQLKLFPDGDNVRKIIFYGDEFGHNVAAPLKKVGALYGVIDSCFKGECVWTILDDLKGVMKGVDVRPVVDYS</sequence>
<name>A0A5B0VJ80_9GAMM</name>
<dbReference type="Proteomes" id="UP000323161">
    <property type="component" value="Unassembled WGS sequence"/>
</dbReference>
<proteinExistence type="predicted"/>
<keyword evidence="2" id="KW-1185">Reference proteome</keyword>
<organism evidence="1 2">
    <name type="scientific">Marinobacter salinexigens</name>
    <dbReference type="NCBI Taxonomy" id="2919747"/>
    <lineage>
        <taxon>Bacteria</taxon>
        <taxon>Pseudomonadati</taxon>
        <taxon>Pseudomonadota</taxon>
        <taxon>Gammaproteobacteria</taxon>
        <taxon>Pseudomonadales</taxon>
        <taxon>Marinobacteraceae</taxon>
        <taxon>Marinobacter</taxon>
    </lineage>
</organism>
<dbReference type="AlphaFoldDB" id="A0A5B0VJ80"/>
<gene>
    <name evidence="1" type="ORF">FWJ25_04660</name>
</gene>
<reference evidence="1 2" key="1">
    <citation type="submission" date="2019-08" db="EMBL/GenBank/DDBJ databases">
        <title>Marinobacter ZYF650 sp. nov., a marine bacterium isolated from seawater of the Mariana trench.</title>
        <authorList>
            <person name="Ahmad W."/>
        </authorList>
    </citation>
    <scope>NUCLEOTIDE SEQUENCE [LARGE SCALE GENOMIC DNA]</scope>
    <source>
        <strain evidence="1 2">ZYF650</strain>
    </source>
</reference>
<dbReference type="SUPFAM" id="SSF53474">
    <property type="entry name" value="alpha/beta-Hydrolases"/>
    <property type="match status" value="1"/>
</dbReference>
<comment type="caution">
    <text evidence="1">The sequence shown here is derived from an EMBL/GenBank/DDBJ whole genome shotgun (WGS) entry which is preliminary data.</text>
</comment>
<accession>A0A5B0VJ80</accession>